<keyword evidence="3 7" id="KW-0238">DNA-binding</keyword>
<evidence type="ECO:0000259" key="6">
    <source>
        <dbReference type="PROSITE" id="PS50943"/>
    </source>
</evidence>
<dbReference type="SUPFAM" id="SSF47413">
    <property type="entry name" value="lambda repressor-like DNA-binding domains"/>
    <property type="match status" value="1"/>
</dbReference>
<dbReference type="SMART" id="SM00354">
    <property type="entry name" value="HTH_LACI"/>
    <property type="match status" value="1"/>
</dbReference>
<dbReference type="InterPro" id="IPR001387">
    <property type="entry name" value="Cro/C1-type_HTH"/>
</dbReference>
<evidence type="ECO:0000256" key="2">
    <source>
        <dbReference type="ARBA" id="ARBA00023015"/>
    </source>
</evidence>
<dbReference type="InterPro" id="IPR010982">
    <property type="entry name" value="Lambda_DNA-bd_dom_sf"/>
</dbReference>
<evidence type="ECO:0000313" key="7">
    <source>
        <dbReference type="EMBL" id="MEY8661700.1"/>
    </source>
</evidence>
<dbReference type="PANTHER" id="PTHR30146">
    <property type="entry name" value="LACI-RELATED TRANSCRIPTIONAL REPRESSOR"/>
    <property type="match status" value="1"/>
</dbReference>
<comment type="caution">
    <text evidence="7">The sequence shown here is derived from an EMBL/GenBank/DDBJ whole genome shotgun (WGS) entry which is preliminary data.</text>
</comment>
<protein>
    <submittedName>
        <fullName evidence="7">LacI family DNA-binding transcriptional regulator</fullName>
    </submittedName>
</protein>
<dbReference type="CDD" id="cd06291">
    <property type="entry name" value="PBP1_Qymf-like"/>
    <property type="match status" value="1"/>
</dbReference>
<dbReference type="PROSITE" id="PS50943">
    <property type="entry name" value="HTH_CROC1"/>
    <property type="match status" value="1"/>
</dbReference>
<dbReference type="Proteomes" id="UP001565236">
    <property type="component" value="Unassembled WGS sequence"/>
</dbReference>
<gene>
    <name evidence="7" type="ORF">AALT52_02145</name>
</gene>
<sequence>MRPKLEDVAKRANVSKTTVSRVLNNRGYLSQETITRVYQAMKELNYQPNIVARQLYQKKTQLIGLLFPTIANPFFGELSAELEKRLYNEGFKVLIGNSMNDPKKEADYLNQLLSKQVDGLIVGTHNQGIKEYNYEHLPVVAIDRNMNQDIPVIESDNYAGGVLATTYLIEQGAKKIIHTNGPITLDSPTKRRRLAYEDTMRQHGLTPITVTLDFNIPYHEKKQILTQIFYDHPDLEAIFASNDIDAALIMQIALELGKKLPADLLLVGYDGTKVIQNILPNLTTIVQPIEAIAQTAVDVLKARLNDRPTESEYVLPVSLKKGTT</sequence>
<proteinExistence type="predicted"/>
<dbReference type="RefSeq" id="WP_369940772.1">
    <property type="nucleotide sequence ID" value="NZ_JBCLUF010000005.1"/>
</dbReference>
<dbReference type="PRINTS" id="PR00036">
    <property type="entry name" value="HTHLACI"/>
</dbReference>
<dbReference type="Gene3D" id="1.10.260.40">
    <property type="entry name" value="lambda repressor-like DNA-binding domains"/>
    <property type="match status" value="1"/>
</dbReference>
<dbReference type="EMBL" id="JBCLUF010000005">
    <property type="protein sequence ID" value="MEY8661700.1"/>
    <property type="molecule type" value="Genomic_DNA"/>
</dbReference>
<feature type="domain" description="HTH lacI-type" evidence="5">
    <location>
        <begin position="3"/>
        <end position="57"/>
    </location>
</feature>
<dbReference type="SUPFAM" id="SSF53822">
    <property type="entry name" value="Periplasmic binding protein-like I"/>
    <property type="match status" value="1"/>
</dbReference>
<dbReference type="PROSITE" id="PS00356">
    <property type="entry name" value="HTH_LACI_1"/>
    <property type="match status" value="1"/>
</dbReference>
<keyword evidence="2" id="KW-0805">Transcription regulation</keyword>
<evidence type="ECO:0000313" key="8">
    <source>
        <dbReference type="Proteomes" id="UP001565236"/>
    </source>
</evidence>
<keyword evidence="8" id="KW-1185">Reference proteome</keyword>
<dbReference type="InterPro" id="IPR000843">
    <property type="entry name" value="HTH_LacI"/>
</dbReference>
<evidence type="ECO:0000259" key="5">
    <source>
        <dbReference type="PROSITE" id="PS50932"/>
    </source>
</evidence>
<dbReference type="Gene3D" id="3.40.50.2300">
    <property type="match status" value="2"/>
</dbReference>
<evidence type="ECO:0000256" key="4">
    <source>
        <dbReference type="ARBA" id="ARBA00023163"/>
    </source>
</evidence>
<dbReference type="GO" id="GO:0003677">
    <property type="term" value="F:DNA binding"/>
    <property type="evidence" value="ECO:0007669"/>
    <property type="project" value="UniProtKB-KW"/>
</dbReference>
<dbReference type="CDD" id="cd01392">
    <property type="entry name" value="HTH_LacI"/>
    <property type="match status" value="1"/>
</dbReference>
<dbReference type="InterPro" id="IPR046335">
    <property type="entry name" value="LacI/GalR-like_sensor"/>
</dbReference>
<dbReference type="PROSITE" id="PS50932">
    <property type="entry name" value="HTH_LACI_2"/>
    <property type="match status" value="1"/>
</dbReference>
<evidence type="ECO:0000256" key="3">
    <source>
        <dbReference type="ARBA" id="ARBA00023125"/>
    </source>
</evidence>
<reference evidence="7 8" key="1">
    <citation type="submission" date="2024-03" db="EMBL/GenBank/DDBJ databases">
        <title>Mouse gut bacterial collection (mGBC) of GemPharmatech.</title>
        <authorList>
            <person name="He Y."/>
            <person name="Dong L."/>
            <person name="Wu D."/>
            <person name="Gao X."/>
            <person name="Lin Z."/>
        </authorList>
    </citation>
    <scope>NUCLEOTIDE SEQUENCE [LARGE SCALE GENOMIC DNA]</scope>
    <source>
        <strain evidence="7 8">15-30</strain>
    </source>
</reference>
<name>A0ABV4DMJ3_9LACO</name>
<organism evidence="7 8">
    <name type="scientific">Ligilactobacillus faecis</name>
    <dbReference type="NCBI Taxonomy" id="762833"/>
    <lineage>
        <taxon>Bacteria</taxon>
        <taxon>Bacillati</taxon>
        <taxon>Bacillota</taxon>
        <taxon>Bacilli</taxon>
        <taxon>Lactobacillales</taxon>
        <taxon>Lactobacillaceae</taxon>
        <taxon>Ligilactobacillus</taxon>
    </lineage>
</organism>
<dbReference type="Pfam" id="PF00356">
    <property type="entry name" value="LacI"/>
    <property type="match status" value="1"/>
</dbReference>
<dbReference type="PANTHER" id="PTHR30146:SF95">
    <property type="entry name" value="RIBOSE OPERON REPRESSOR"/>
    <property type="match status" value="1"/>
</dbReference>
<accession>A0ABV4DMJ3</accession>
<keyword evidence="4" id="KW-0804">Transcription</keyword>
<evidence type="ECO:0000256" key="1">
    <source>
        <dbReference type="ARBA" id="ARBA00022491"/>
    </source>
</evidence>
<feature type="domain" description="HTH cro/C1-type" evidence="6">
    <location>
        <begin position="5"/>
        <end position="47"/>
    </location>
</feature>
<keyword evidence="1" id="KW-0678">Repressor</keyword>
<dbReference type="InterPro" id="IPR028082">
    <property type="entry name" value="Peripla_BP_I"/>
</dbReference>
<dbReference type="Pfam" id="PF13377">
    <property type="entry name" value="Peripla_BP_3"/>
    <property type="match status" value="1"/>
</dbReference>